<evidence type="ECO:0000256" key="1">
    <source>
        <dbReference type="SAM" id="MobiDB-lite"/>
    </source>
</evidence>
<keyword evidence="4" id="KW-1185">Reference proteome</keyword>
<dbReference type="WBParaSite" id="EVEC_0000977501-mRNA-1">
    <property type="protein sequence ID" value="EVEC_0000977501-mRNA-1"/>
    <property type="gene ID" value="EVEC_0000977501"/>
</dbReference>
<reference evidence="3 4" key="2">
    <citation type="submission" date="2018-10" db="EMBL/GenBank/DDBJ databases">
        <authorList>
            <consortium name="Pathogen Informatics"/>
        </authorList>
    </citation>
    <scope>NUCLEOTIDE SEQUENCE [LARGE SCALE GENOMIC DNA]</scope>
</reference>
<dbReference type="CDD" id="cd00118">
    <property type="entry name" value="LysM"/>
    <property type="match status" value="1"/>
</dbReference>
<dbReference type="Pfam" id="PF01476">
    <property type="entry name" value="LysM"/>
    <property type="match status" value="1"/>
</dbReference>
<protein>
    <submittedName>
        <fullName evidence="5">LysM domain-containing protein</fullName>
    </submittedName>
</protein>
<evidence type="ECO:0000313" key="4">
    <source>
        <dbReference type="Proteomes" id="UP000274131"/>
    </source>
</evidence>
<feature type="domain" description="LysM" evidence="2">
    <location>
        <begin position="1"/>
        <end position="44"/>
    </location>
</feature>
<sequence>MEYKVEGSDTLERIAARFECTVGHLMKLNKMNSRMVFAGQTLIVPSPMSDEVFEESKVQNGLYPAPGTAVQQHARTVTKTQSVPVPSRQSTTEVDVDCLQRFLKVKVKNVTEKDGTVTGTLLVTPNALMFDPDVTHPLVKENGQDLYMMMAPMEDITSVAVFKDIGALTGEKDKDDIYDPDHIRKPQDAVKKHKASKHHETSPSTSRHATKSPTGTRNSLAMLSRTLSAHATSIRDSAEKVTQSAVTGTKSVAHGVVTHTKSADTRAVATVRRQQSLATLENLKQRTLQAREQASKEREAALFTCAISPEEKPDLFRPVQELVDEARKLSEVTVPLVTTELPYYMAVRLHRKKLKAKNLRSTSTTNSASTAADFDGELVGNRKRREFWFAIPRERVDGIYHFLLQWNPDKYGDETHPSSVSGYRFNDNSFIVLDSDVDDKLAGLLNFLQFYTKCLLVFTAFS</sequence>
<dbReference type="EMBL" id="UXUI01009860">
    <property type="protein sequence ID" value="VDD94421.1"/>
    <property type="molecule type" value="Genomic_DNA"/>
</dbReference>
<dbReference type="STRING" id="51028.A0A0N4VG79"/>
<organism evidence="5">
    <name type="scientific">Enterobius vermicularis</name>
    <name type="common">Human pinworm</name>
    <dbReference type="NCBI Taxonomy" id="51028"/>
    <lineage>
        <taxon>Eukaryota</taxon>
        <taxon>Metazoa</taxon>
        <taxon>Ecdysozoa</taxon>
        <taxon>Nematoda</taxon>
        <taxon>Chromadorea</taxon>
        <taxon>Rhabditida</taxon>
        <taxon>Spirurina</taxon>
        <taxon>Oxyuridomorpha</taxon>
        <taxon>Oxyuroidea</taxon>
        <taxon>Oxyuridae</taxon>
        <taxon>Enterobius</taxon>
    </lineage>
</organism>
<dbReference type="AlphaFoldDB" id="A0A0N4VG79"/>
<dbReference type="Gene3D" id="3.10.350.10">
    <property type="entry name" value="LysM domain"/>
    <property type="match status" value="1"/>
</dbReference>
<evidence type="ECO:0000313" key="5">
    <source>
        <dbReference type="WBParaSite" id="EVEC_0000977501-mRNA-1"/>
    </source>
</evidence>
<gene>
    <name evidence="3" type="ORF">EVEC_LOCUS9172</name>
</gene>
<proteinExistence type="predicted"/>
<dbReference type="SMART" id="SM00257">
    <property type="entry name" value="LysM"/>
    <property type="match status" value="1"/>
</dbReference>
<feature type="compositionally biased region" description="Polar residues" evidence="1">
    <location>
        <begin position="202"/>
        <end position="217"/>
    </location>
</feature>
<dbReference type="Proteomes" id="UP000274131">
    <property type="component" value="Unassembled WGS sequence"/>
</dbReference>
<evidence type="ECO:0000313" key="3">
    <source>
        <dbReference type="EMBL" id="VDD94421.1"/>
    </source>
</evidence>
<dbReference type="PROSITE" id="PS51782">
    <property type="entry name" value="LYSM"/>
    <property type="match status" value="1"/>
</dbReference>
<feature type="region of interest" description="Disordered" evidence="1">
    <location>
        <begin position="187"/>
        <end position="217"/>
    </location>
</feature>
<dbReference type="InterPro" id="IPR018392">
    <property type="entry name" value="LysM"/>
</dbReference>
<dbReference type="SUPFAM" id="SSF54106">
    <property type="entry name" value="LysM domain"/>
    <property type="match status" value="1"/>
</dbReference>
<evidence type="ECO:0000259" key="2">
    <source>
        <dbReference type="PROSITE" id="PS51782"/>
    </source>
</evidence>
<dbReference type="InterPro" id="IPR036779">
    <property type="entry name" value="LysM_dom_sf"/>
</dbReference>
<name>A0A0N4VG79_ENTVE</name>
<accession>A0A0N4VG79</accession>
<reference evidence="5" key="1">
    <citation type="submission" date="2017-02" db="UniProtKB">
        <authorList>
            <consortium name="WormBaseParasite"/>
        </authorList>
    </citation>
    <scope>IDENTIFICATION</scope>
</reference>
<dbReference type="OrthoDB" id="26679at2759"/>